<evidence type="ECO:0000256" key="7">
    <source>
        <dbReference type="ARBA" id="ARBA00023034"/>
    </source>
</evidence>
<feature type="coiled-coil region" evidence="10">
    <location>
        <begin position="226"/>
        <end position="351"/>
    </location>
</feature>
<evidence type="ECO:0000313" key="16">
    <source>
        <dbReference type="Proteomes" id="UP000054845"/>
    </source>
</evidence>
<dbReference type="STRING" id="401625.A0A0P1BN79"/>
<feature type="domain" description="Cux N-terminal" evidence="14">
    <location>
        <begin position="34"/>
        <end position="145"/>
    </location>
</feature>
<evidence type="ECO:0000256" key="8">
    <source>
        <dbReference type="ARBA" id="ARBA00023054"/>
    </source>
</evidence>
<proteinExistence type="inferred from homology"/>
<reference evidence="15 16" key="1">
    <citation type="submission" date="2014-09" db="EMBL/GenBank/DDBJ databases">
        <authorList>
            <person name="Magalhaes I.L.F."/>
            <person name="Oliveira U."/>
            <person name="Santos F.R."/>
            <person name="Vidigal T.H.D.A."/>
            <person name="Brescovit A.D."/>
            <person name="Santos A.J."/>
        </authorList>
    </citation>
    <scope>NUCLEOTIDE SEQUENCE [LARGE SCALE GENOMIC DNA]</scope>
</reference>
<dbReference type="GO" id="GO:0000139">
    <property type="term" value="C:Golgi membrane"/>
    <property type="evidence" value="ECO:0007669"/>
    <property type="project" value="UniProtKB-SubCell"/>
</dbReference>
<comment type="subcellular location">
    <subcellularLocation>
        <location evidence="1">Golgi apparatus membrane</location>
        <topology evidence="1">Single-pass type IV membrane protein</topology>
    </subcellularLocation>
</comment>
<dbReference type="InterPro" id="IPR057476">
    <property type="entry name" value="Cux_N"/>
</dbReference>
<sequence>MAEFIAADFASRTESVEAAVPRQPSLSKASGGGQSDFSSVLSAWRDILLPSLTSHLAELSPSLVSTQTEALISRKKLAEQTREFRKLEDEAKIEAFKPLLKAYQAEIDALTNRARKAENAFLSVADRLKGAPDPHPWLELILEQTASLQDLQTLKSQVETLTAENEQLRSKASVVSSLEADRARLSERLAEVEKTSKTRAAEQSAAIQANLSARWEERVSNLTTRESDLSRALEVAQSQLKELRAAHAEATERRVDASDKSSKVEELEIAMAQEDARRANERSVELERRNDRLREELEALRLSRGDEERRADWESRLQSIRDEAARLEAALENETKRAERLVEEERRKSEEKSKAFAEKVKEVDGLRKKLDSMADYEEIKRELDIVKYVEFASDEAEDANDEDHANPYEIETTNAEPAAAEPLRAPGAKPLEALLLAKNRKMSDQITTLRVQQTKYETISVELDSSRSELERLKALNRRLEDDLVNVNMSRTSNTAQKPVTANGEGSTSTVQDKTIPFDASSSASAQSSASLLPIITSQRDRFRARNAELEEELRRTFESLSEVRNEVKQLQADNLGLYEKVRYLQAYSSTTTGQSSHVTPAVASLQRREEPADKYKARYEANVANPFQAFRGREGLRVLNPFEKILHQLLSTRRTRLLFMVYCALLHLLIFSILVFE</sequence>
<keyword evidence="6 12" id="KW-1133">Transmembrane helix</keyword>
<dbReference type="PANTHER" id="PTHR14043">
    <property type="entry name" value="CCAAT DISPLACEMENT PROTEIN-RELATED"/>
    <property type="match status" value="1"/>
</dbReference>
<keyword evidence="16" id="KW-1185">Reference proteome</keyword>
<dbReference type="PANTHER" id="PTHR14043:SF2">
    <property type="entry name" value="HOMEOBOX PROTEIN CUT"/>
    <property type="match status" value="1"/>
</dbReference>
<evidence type="ECO:0000256" key="9">
    <source>
        <dbReference type="ARBA" id="ARBA00023136"/>
    </source>
</evidence>
<evidence type="ECO:0000256" key="5">
    <source>
        <dbReference type="ARBA" id="ARBA00022692"/>
    </source>
</evidence>
<evidence type="ECO:0000256" key="12">
    <source>
        <dbReference type="SAM" id="Phobius"/>
    </source>
</evidence>
<organism evidence="15 16">
    <name type="scientific">Ceraceosorus bombacis</name>
    <dbReference type="NCBI Taxonomy" id="401625"/>
    <lineage>
        <taxon>Eukaryota</taxon>
        <taxon>Fungi</taxon>
        <taxon>Dikarya</taxon>
        <taxon>Basidiomycota</taxon>
        <taxon>Ustilaginomycotina</taxon>
        <taxon>Exobasidiomycetes</taxon>
        <taxon>Ceraceosorales</taxon>
        <taxon>Ceraceosoraceae</taxon>
        <taxon>Ceraceosorus</taxon>
    </lineage>
</organism>
<feature type="domain" description="CASP C-terminal" evidence="13">
    <location>
        <begin position="459"/>
        <end position="676"/>
    </location>
</feature>
<evidence type="ECO:0000259" key="14">
    <source>
        <dbReference type="Pfam" id="PF25398"/>
    </source>
</evidence>
<dbReference type="Pfam" id="PF08172">
    <property type="entry name" value="CASP_C"/>
    <property type="match status" value="1"/>
</dbReference>
<evidence type="ECO:0000256" key="3">
    <source>
        <dbReference type="ARBA" id="ARBA00018691"/>
    </source>
</evidence>
<feature type="coiled-coil region" evidence="10">
    <location>
        <begin position="540"/>
        <end position="581"/>
    </location>
</feature>
<evidence type="ECO:0000256" key="10">
    <source>
        <dbReference type="SAM" id="Coils"/>
    </source>
</evidence>
<evidence type="ECO:0000256" key="4">
    <source>
        <dbReference type="ARBA" id="ARBA00022448"/>
    </source>
</evidence>
<evidence type="ECO:0000256" key="6">
    <source>
        <dbReference type="ARBA" id="ARBA00022989"/>
    </source>
</evidence>
<feature type="coiled-coil region" evidence="10">
    <location>
        <begin position="70"/>
        <end position="120"/>
    </location>
</feature>
<feature type="region of interest" description="Disordered" evidence="11">
    <location>
        <begin position="492"/>
        <end position="512"/>
    </location>
</feature>
<dbReference type="AlphaFoldDB" id="A0A0P1BN79"/>
<dbReference type="Pfam" id="PF25398">
    <property type="entry name" value="CUX1_N"/>
    <property type="match status" value="1"/>
</dbReference>
<keyword evidence="4" id="KW-0813">Transport</keyword>
<dbReference type="InterPro" id="IPR012955">
    <property type="entry name" value="CASP_C"/>
</dbReference>
<evidence type="ECO:0000256" key="2">
    <source>
        <dbReference type="ARBA" id="ARBA00006415"/>
    </source>
</evidence>
<dbReference type="OrthoDB" id="10257567at2759"/>
<protein>
    <recommendedName>
        <fullName evidence="3">Protein CASP</fullName>
    </recommendedName>
</protein>
<evidence type="ECO:0000256" key="1">
    <source>
        <dbReference type="ARBA" id="ARBA00004409"/>
    </source>
</evidence>
<evidence type="ECO:0000313" key="15">
    <source>
        <dbReference type="EMBL" id="CEH18347.1"/>
    </source>
</evidence>
<dbReference type="Proteomes" id="UP000054845">
    <property type="component" value="Unassembled WGS sequence"/>
</dbReference>
<evidence type="ECO:0000256" key="11">
    <source>
        <dbReference type="SAM" id="MobiDB-lite"/>
    </source>
</evidence>
<feature type="coiled-coil region" evidence="10">
    <location>
        <begin position="456"/>
        <end position="490"/>
    </location>
</feature>
<name>A0A0P1BN79_9BASI</name>
<dbReference type="EMBL" id="CCYA01000270">
    <property type="protein sequence ID" value="CEH18347.1"/>
    <property type="molecule type" value="Genomic_DNA"/>
</dbReference>
<keyword evidence="8 10" id="KW-0175">Coiled coil</keyword>
<dbReference type="GO" id="GO:0006891">
    <property type="term" value="P:intra-Golgi vesicle-mediated transport"/>
    <property type="evidence" value="ECO:0007669"/>
    <property type="project" value="InterPro"/>
</dbReference>
<keyword evidence="7" id="KW-0333">Golgi apparatus</keyword>
<comment type="similarity">
    <text evidence="2">Belongs to the CASP family.</text>
</comment>
<keyword evidence="5 12" id="KW-0812">Transmembrane</keyword>
<feature type="transmembrane region" description="Helical" evidence="12">
    <location>
        <begin position="658"/>
        <end position="677"/>
    </location>
</feature>
<feature type="coiled-coil region" evidence="10">
    <location>
        <begin position="151"/>
        <end position="195"/>
    </location>
</feature>
<keyword evidence="9 12" id="KW-0472">Membrane</keyword>
<evidence type="ECO:0000259" key="13">
    <source>
        <dbReference type="Pfam" id="PF08172"/>
    </source>
</evidence>
<accession>A0A0P1BN79</accession>